<dbReference type="Proteomes" id="UP000271256">
    <property type="component" value="Unassembled WGS sequence"/>
</dbReference>
<gene>
    <name evidence="4" type="ORF">D7024_06810</name>
</gene>
<dbReference type="GO" id="GO:0051782">
    <property type="term" value="P:negative regulation of cell division"/>
    <property type="evidence" value="ECO:0007669"/>
    <property type="project" value="TreeGrafter"/>
</dbReference>
<sequence>MFSGVRSLAQKKIAVYGAREGSGKTVVARELAGAFHLRGKKTLLVDMVLGEGQVTRALGLSPEPNLGQWLQEIDRQIKSGQPYFELHFSPEEITSYIQRHYTGLDVLATSPVDFPGQAAGMVEVVVTHLRSLPYEVVIFDTRSGIREYILRILSMVDVVLLVEDGYHYHIQHVAEVLERLREAGVKTDHFQLVYNRMPSVVDESPEEAAADLGLPLAGVLPEHPELRQQRGGIKILSHEVVDHYTHAMDDLIVRLE</sequence>
<dbReference type="Pfam" id="PF01656">
    <property type="entry name" value="CbiA"/>
    <property type="match status" value="1"/>
</dbReference>
<dbReference type="InterPro" id="IPR050625">
    <property type="entry name" value="ParA/MinD_ATPase"/>
</dbReference>
<dbReference type="GO" id="GO:0016887">
    <property type="term" value="F:ATP hydrolysis activity"/>
    <property type="evidence" value="ECO:0007669"/>
    <property type="project" value="TreeGrafter"/>
</dbReference>
<dbReference type="GO" id="GO:0005524">
    <property type="term" value="F:ATP binding"/>
    <property type="evidence" value="ECO:0007669"/>
    <property type="project" value="UniProtKB-KW"/>
</dbReference>
<dbReference type="InterPro" id="IPR027417">
    <property type="entry name" value="P-loop_NTPase"/>
</dbReference>
<dbReference type="GO" id="GO:0009898">
    <property type="term" value="C:cytoplasmic side of plasma membrane"/>
    <property type="evidence" value="ECO:0007669"/>
    <property type="project" value="TreeGrafter"/>
</dbReference>
<evidence type="ECO:0000313" key="4">
    <source>
        <dbReference type="EMBL" id="RKO66682.1"/>
    </source>
</evidence>
<dbReference type="PANTHER" id="PTHR43384:SF6">
    <property type="entry name" value="SEPTUM SITE-DETERMINING PROTEIN MIND HOMOLOG, CHLOROPLASTIC"/>
    <property type="match status" value="1"/>
</dbReference>
<dbReference type="OrthoDB" id="1804818at2"/>
<keyword evidence="5" id="KW-1185">Reference proteome</keyword>
<accession>A0A494WWN3</accession>
<dbReference type="InterPro" id="IPR002586">
    <property type="entry name" value="CobQ/CobB/MinD/ParA_Nub-bd_dom"/>
</dbReference>
<keyword evidence="2" id="KW-0067">ATP-binding</keyword>
<dbReference type="GO" id="GO:0005829">
    <property type="term" value="C:cytosol"/>
    <property type="evidence" value="ECO:0007669"/>
    <property type="project" value="TreeGrafter"/>
</dbReference>
<dbReference type="AlphaFoldDB" id="A0A494WWN3"/>
<dbReference type="SUPFAM" id="SSF52540">
    <property type="entry name" value="P-loop containing nucleoside triphosphate hydrolases"/>
    <property type="match status" value="1"/>
</dbReference>
<keyword evidence="1" id="KW-0547">Nucleotide-binding</keyword>
<organism evidence="4 5">
    <name type="scientific">Desulfofundulus salinus</name>
    <dbReference type="NCBI Taxonomy" id="2419843"/>
    <lineage>
        <taxon>Bacteria</taxon>
        <taxon>Bacillati</taxon>
        <taxon>Bacillota</taxon>
        <taxon>Clostridia</taxon>
        <taxon>Eubacteriales</taxon>
        <taxon>Peptococcaceae</taxon>
        <taxon>Desulfofundulus</taxon>
    </lineage>
</organism>
<feature type="domain" description="CobQ/CobB/MinD/ParA nucleotide binding" evidence="3">
    <location>
        <begin position="13"/>
        <end position="227"/>
    </location>
</feature>
<dbReference type="Gene3D" id="3.40.50.300">
    <property type="entry name" value="P-loop containing nucleotide triphosphate hydrolases"/>
    <property type="match status" value="1"/>
</dbReference>
<dbReference type="EMBL" id="RBWE01000001">
    <property type="protein sequence ID" value="RKO66682.1"/>
    <property type="molecule type" value="Genomic_DNA"/>
</dbReference>
<dbReference type="PANTHER" id="PTHR43384">
    <property type="entry name" value="SEPTUM SITE-DETERMINING PROTEIN MIND HOMOLOG, CHLOROPLASTIC-RELATED"/>
    <property type="match status" value="1"/>
</dbReference>
<evidence type="ECO:0000256" key="2">
    <source>
        <dbReference type="ARBA" id="ARBA00022840"/>
    </source>
</evidence>
<comment type="caution">
    <text evidence="4">The sequence shown here is derived from an EMBL/GenBank/DDBJ whole genome shotgun (WGS) entry which is preliminary data.</text>
</comment>
<evidence type="ECO:0000259" key="3">
    <source>
        <dbReference type="Pfam" id="PF01656"/>
    </source>
</evidence>
<evidence type="ECO:0000256" key="1">
    <source>
        <dbReference type="ARBA" id="ARBA00022741"/>
    </source>
</evidence>
<name>A0A494WWN3_9FIRM</name>
<evidence type="ECO:0000313" key="5">
    <source>
        <dbReference type="Proteomes" id="UP000271256"/>
    </source>
</evidence>
<proteinExistence type="predicted"/>
<protein>
    <recommendedName>
        <fullName evidence="3">CobQ/CobB/MinD/ParA nucleotide binding domain-containing protein</fullName>
    </recommendedName>
</protein>
<reference evidence="4 5" key="1">
    <citation type="submission" date="2018-10" db="EMBL/GenBank/DDBJ databases">
        <authorList>
            <person name="Grouzdev D.S."/>
            <person name="Krutkina M.S."/>
            <person name="Tourova T.P."/>
            <person name="Nazina T.N."/>
        </authorList>
    </citation>
    <scope>NUCLEOTIDE SEQUENCE [LARGE SCALE GENOMIC DNA]</scope>
    <source>
        <strain evidence="4 5">435</strain>
    </source>
</reference>